<dbReference type="PANTHER" id="PTHR11102:SF160">
    <property type="entry name" value="ERAD-ASSOCIATED E3 UBIQUITIN-PROTEIN LIGASE COMPONENT HRD3"/>
    <property type="match status" value="1"/>
</dbReference>
<dbReference type="InterPro" id="IPR050767">
    <property type="entry name" value="Sel1_AlgK"/>
</dbReference>
<reference evidence="1 2" key="1">
    <citation type="submission" date="2019-12" db="EMBL/GenBank/DDBJ databases">
        <title>Comparative genomics gives insights into the taxonomy of the Azoarcus-Aromatoleum group and reveals separate origins of nif in the plant-associated Azoarcus and non-plant-associated Aromatoleum sub-groups.</title>
        <authorList>
            <person name="Lafos M."/>
            <person name="Maluk M."/>
            <person name="Batista M."/>
            <person name="Junghare M."/>
            <person name="Carmona M."/>
            <person name="Faoro H."/>
            <person name="Cruz L.M."/>
            <person name="Battistoni F."/>
            <person name="De Souza E."/>
            <person name="Pedrosa F."/>
            <person name="Chen W.-M."/>
            <person name="Poole P.S."/>
            <person name="Dixon R.A."/>
            <person name="James E.K."/>
        </authorList>
    </citation>
    <scope>NUCLEOTIDE SEQUENCE [LARGE SCALE GENOMIC DNA]</scope>
    <source>
        <strain evidence="1 2">ToN1</strain>
    </source>
</reference>
<evidence type="ECO:0000313" key="1">
    <source>
        <dbReference type="EMBL" id="NMF90719.1"/>
    </source>
</evidence>
<dbReference type="Pfam" id="PF08238">
    <property type="entry name" value="Sel1"/>
    <property type="match status" value="4"/>
</dbReference>
<organism evidence="1 2">
    <name type="scientific">Aromatoleum petrolei</name>
    <dbReference type="NCBI Taxonomy" id="76116"/>
    <lineage>
        <taxon>Bacteria</taxon>
        <taxon>Pseudomonadati</taxon>
        <taxon>Pseudomonadota</taxon>
        <taxon>Betaproteobacteria</taxon>
        <taxon>Rhodocyclales</taxon>
        <taxon>Rhodocyclaceae</taxon>
        <taxon>Aromatoleum</taxon>
    </lineage>
</organism>
<comment type="caution">
    <text evidence="1">The sequence shown here is derived from an EMBL/GenBank/DDBJ whole genome shotgun (WGS) entry which is preliminary data.</text>
</comment>
<dbReference type="Gene3D" id="1.25.40.10">
    <property type="entry name" value="Tetratricopeptide repeat domain"/>
    <property type="match status" value="2"/>
</dbReference>
<evidence type="ECO:0008006" key="3">
    <source>
        <dbReference type="Google" id="ProtNLM"/>
    </source>
</evidence>
<protein>
    <recommendedName>
        <fullName evidence="3">Sel1 repeat family protein</fullName>
    </recommendedName>
</protein>
<dbReference type="SUPFAM" id="SSF81901">
    <property type="entry name" value="HCP-like"/>
    <property type="match status" value="2"/>
</dbReference>
<dbReference type="InterPro" id="IPR011990">
    <property type="entry name" value="TPR-like_helical_dom_sf"/>
</dbReference>
<dbReference type="EMBL" id="WTVR01000050">
    <property type="protein sequence ID" value="NMF90719.1"/>
    <property type="molecule type" value="Genomic_DNA"/>
</dbReference>
<proteinExistence type="predicted"/>
<accession>A0ABX1MX93</accession>
<name>A0ABX1MX93_9RHOO</name>
<gene>
    <name evidence="1" type="ORF">GPA26_19800</name>
</gene>
<dbReference type="SMART" id="SM00671">
    <property type="entry name" value="SEL1"/>
    <property type="match status" value="5"/>
</dbReference>
<evidence type="ECO:0000313" key="2">
    <source>
        <dbReference type="Proteomes" id="UP000652074"/>
    </source>
</evidence>
<keyword evidence="2" id="KW-1185">Reference proteome</keyword>
<dbReference type="InterPro" id="IPR006597">
    <property type="entry name" value="Sel1-like"/>
</dbReference>
<dbReference type="Proteomes" id="UP000652074">
    <property type="component" value="Unassembled WGS sequence"/>
</dbReference>
<sequence>MVAGLHTWMQRCRLTSPRTARANVSRSTAVLGGVMRSKWHLFTLGALLSLWAHISFAALTQEEVDYLTGNPERAIAELVGPAKGGDISAQYLISHAYRLRKDEREADAWLRTAATGGHPDAQFDFALTLSQRGKGNDALAWFERAMAKGHVGAKTEVAWSLYFGHSGMTDKATAIRLRKEAAEANDRVAQFWLGDAYRFGLDGYAVDYEAAALWLKKAADQGLREAKAELGDVYLVPRSSGNPKFRPYSGHELYEEAGNLGHAGAQFMAGLLYMQGKGKVMTPDYDGARKWFAQVINNEEASPEQKKKAQLLTAEAVKLREMQLADAKKVRGRTGAFAGDLVPLDSASSSHFSGVNRLPMPGDFRYCEVFGSSDSGNCR</sequence>
<dbReference type="PANTHER" id="PTHR11102">
    <property type="entry name" value="SEL-1-LIKE PROTEIN"/>
    <property type="match status" value="1"/>
</dbReference>